<keyword evidence="2" id="KW-0812">Transmembrane</keyword>
<gene>
    <name evidence="3" type="ORF">RND71_003352</name>
</gene>
<feature type="compositionally biased region" description="Basic and acidic residues" evidence="1">
    <location>
        <begin position="161"/>
        <end position="172"/>
    </location>
</feature>
<evidence type="ECO:0000313" key="3">
    <source>
        <dbReference type="EMBL" id="KAK4377056.1"/>
    </source>
</evidence>
<dbReference type="EMBL" id="JAVYJV010000002">
    <property type="protein sequence ID" value="KAK4377056.1"/>
    <property type="molecule type" value="Genomic_DNA"/>
</dbReference>
<name>A0AAE1SWH4_9SOLA</name>
<organism evidence="3 4">
    <name type="scientific">Anisodus tanguticus</name>
    <dbReference type="NCBI Taxonomy" id="243964"/>
    <lineage>
        <taxon>Eukaryota</taxon>
        <taxon>Viridiplantae</taxon>
        <taxon>Streptophyta</taxon>
        <taxon>Embryophyta</taxon>
        <taxon>Tracheophyta</taxon>
        <taxon>Spermatophyta</taxon>
        <taxon>Magnoliopsida</taxon>
        <taxon>eudicotyledons</taxon>
        <taxon>Gunneridae</taxon>
        <taxon>Pentapetalae</taxon>
        <taxon>asterids</taxon>
        <taxon>lamiids</taxon>
        <taxon>Solanales</taxon>
        <taxon>Solanaceae</taxon>
        <taxon>Solanoideae</taxon>
        <taxon>Hyoscyameae</taxon>
        <taxon>Anisodus</taxon>
    </lineage>
</organism>
<keyword evidence="2" id="KW-1133">Transmembrane helix</keyword>
<accession>A0AAE1SWH4</accession>
<evidence type="ECO:0000313" key="4">
    <source>
        <dbReference type="Proteomes" id="UP001291623"/>
    </source>
</evidence>
<sequence>MPQANLDALGWEFYEEFDILSGYVHERAINQGPLQRRFKDVYNQILAMRWVLEIICLVYFLMMGKSVNIGYWILQKVIQVHEGKSKRLRFGNTLTAYLLRIDNSLSKPSDRVLGVPEDMLYISNVKAPELNALHKTHSRELLEDVSRLFADEDDNLADLIKDDTKARDKEESQTQGDNDDEEEDEVLADAYVDAEDDD</sequence>
<keyword evidence="2" id="KW-0472">Membrane</keyword>
<feature type="compositionally biased region" description="Acidic residues" evidence="1">
    <location>
        <begin position="177"/>
        <end position="198"/>
    </location>
</feature>
<dbReference type="AlphaFoldDB" id="A0AAE1SWH4"/>
<reference evidence="3" key="1">
    <citation type="submission" date="2023-12" db="EMBL/GenBank/DDBJ databases">
        <title>Genome assembly of Anisodus tanguticus.</title>
        <authorList>
            <person name="Wang Y.-J."/>
        </authorList>
    </citation>
    <scope>NUCLEOTIDE SEQUENCE</scope>
    <source>
        <strain evidence="3">KB-2021</strain>
        <tissue evidence="3">Leaf</tissue>
    </source>
</reference>
<keyword evidence="4" id="KW-1185">Reference proteome</keyword>
<evidence type="ECO:0000256" key="2">
    <source>
        <dbReference type="SAM" id="Phobius"/>
    </source>
</evidence>
<evidence type="ECO:0000256" key="1">
    <source>
        <dbReference type="SAM" id="MobiDB-lite"/>
    </source>
</evidence>
<comment type="caution">
    <text evidence="3">The sequence shown here is derived from an EMBL/GenBank/DDBJ whole genome shotgun (WGS) entry which is preliminary data.</text>
</comment>
<protein>
    <submittedName>
        <fullName evidence="3">Uncharacterized protein</fullName>
    </submittedName>
</protein>
<proteinExistence type="predicted"/>
<dbReference type="Proteomes" id="UP001291623">
    <property type="component" value="Unassembled WGS sequence"/>
</dbReference>
<feature type="region of interest" description="Disordered" evidence="1">
    <location>
        <begin position="161"/>
        <end position="198"/>
    </location>
</feature>
<feature type="transmembrane region" description="Helical" evidence="2">
    <location>
        <begin position="41"/>
        <end position="62"/>
    </location>
</feature>